<evidence type="ECO:0008006" key="3">
    <source>
        <dbReference type="Google" id="ProtNLM"/>
    </source>
</evidence>
<proteinExistence type="predicted"/>
<evidence type="ECO:0000313" key="2">
    <source>
        <dbReference type="Proteomes" id="UP000279909"/>
    </source>
</evidence>
<dbReference type="RefSeq" id="WP_122971540.1">
    <property type="nucleotide sequence ID" value="NZ_RHLQ01000012.1"/>
</dbReference>
<dbReference type="SUPFAM" id="SSF140453">
    <property type="entry name" value="EsxAB dimer-like"/>
    <property type="match status" value="1"/>
</dbReference>
<reference evidence="1 2" key="1">
    <citation type="journal article" date="2014" name="Int. J. Syst. Evol. Microbiol.">
        <title>Lysinibacillus halotolerans sp. nov., isolated from saline-alkaline soil.</title>
        <authorList>
            <person name="Kong D."/>
            <person name="Wang Y."/>
            <person name="Zhao B."/>
            <person name="Li Y."/>
            <person name="Song J."/>
            <person name="Zhai Y."/>
            <person name="Zhang C."/>
            <person name="Wang H."/>
            <person name="Chen X."/>
            <person name="Zhao B."/>
            <person name="Ruan Z."/>
        </authorList>
    </citation>
    <scope>NUCLEOTIDE SEQUENCE [LARGE SCALE GENOMIC DNA]</scope>
    <source>
        <strain evidence="1 2">MCCC 1A12703</strain>
    </source>
</reference>
<dbReference type="InterPro" id="IPR036689">
    <property type="entry name" value="ESAT-6-like_sf"/>
</dbReference>
<evidence type="ECO:0000313" key="1">
    <source>
        <dbReference type="EMBL" id="RNC99809.1"/>
    </source>
</evidence>
<protein>
    <recommendedName>
        <fullName evidence="3">WXG100 family type VII secretion target</fullName>
    </recommendedName>
</protein>
<dbReference type="Gene3D" id="1.10.287.1060">
    <property type="entry name" value="ESAT-6-like"/>
    <property type="match status" value="1"/>
</dbReference>
<dbReference type="Proteomes" id="UP000279909">
    <property type="component" value="Unassembled WGS sequence"/>
</dbReference>
<keyword evidence="2" id="KW-1185">Reference proteome</keyword>
<organism evidence="1 2">
    <name type="scientific">Lysinibacillus halotolerans</name>
    <dbReference type="NCBI Taxonomy" id="1368476"/>
    <lineage>
        <taxon>Bacteria</taxon>
        <taxon>Bacillati</taxon>
        <taxon>Bacillota</taxon>
        <taxon>Bacilli</taxon>
        <taxon>Bacillales</taxon>
        <taxon>Bacillaceae</taxon>
        <taxon>Lysinibacillus</taxon>
    </lineage>
</organism>
<dbReference type="OrthoDB" id="2886141at2"/>
<dbReference type="AlphaFoldDB" id="A0A3M8HBV5"/>
<comment type="caution">
    <text evidence="1">The sequence shown here is derived from an EMBL/GenBank/DDBJ whole genome shotgun (WGS) entry which is preliminary data.</text>
</comment>
<gene>
    <name evidence="1" type="ORF">EC501_06790</name>
</gene>
<sequence>MGKISVNYNHFESAAKEIESYIKLQKSEMAKATQEVVSLGTVWQGKDYNQFYKQWNELDDSDSTTVSYQKSLQAYADLLRYTASEYKKAQEKAIDLANKI</sequence>
<dbReference type="EMBL" id="RHLQ01000012">
    <property type="protein sequence ID" value="RNC99809.1"/>
    <property type="molecule type" value="Genomic_DNA"/>
</dbReference>
<name>A0A3M8HBV5_9BACI</name>
<accession>A0A3M8HBV5</accession>